<reference evidence="8 9" key="1">
    <citation type="submission" date="2020-04" db="EMBL/GenBank/DDBJ databases">
        <authorList>
            <person name="Wallbank WR R."/>
            <person name="Pardo Diaz C."/>
            <person name="Kozak K."/>
            <person name="Martin S."/>
            <person name="Jiggins C."/>
            <person name="Moest M."/>
            <person name="Warren A I."/>
            <person name="Byers J.R.P. K."/>
            <person name="Montejo-Kovacevich G."/>
            <person name="Yen C E."/>
        </authorList>
    </citation>
    <scope>NUCLEOTIDE SEQUENCE [LARGE SCALE GENOMIC DNA]</scope>
</reference>
<dbReference type="SUPFAM" id="SSF103473">
    <property type="entry name" value="MFS general substrate transporter"/>
    <property type="match status" value="1"/>
</dbReference>
<dbReference type="GO" id="GO:0015842">
    <property type="term" value="P:aminergic neurotransmitter loading into synaptic vesicle"/>
    <property type="evidence" value="ECO:0007669"/>
    <property type="project" value="TreeGrafter"/>
</dbReference>
<dbReference type="AlphaFoldDB" id="A0A8S1A0P3"/>
<keyword evidence="4 7" id="KW-1133">Transmembrane helix</keyword>
<sequence length="528" mass="53228">MQDAAPAGSAVAFALIYLTFFLDNVLLTVLVPIIPDWIRGESVALWAERDAPLAGLLNHTVHRITHEHHDANGIGSGGSQAVVGLVLGAKAAAQLVTAPLAGAAVSRRGAAPVLRAATAALALAALGLLSPVRRSVVAWMDDRGQYNLMSSGGAGLSVCSGCAGAAAALCVGGARATHGAGAALGGVAGLALAARALPAHSRHRGIGALLGAVALGVLVGYPFGGATYALWSRGAPFLFLAAALLADLGMALAAYPFAFCCHYESLRDVEKHTSLICPLSLQPLSDGYVDGPVSPVGMLEVAQRGATAACAGCVLLTTCVMAALEPCLPLWLEKKFHPARWQTGVVFVPDSVGYLLAASGGGLARRIGAERVALTGQVAVGAAALSVPLARSVVGLALPHLVLGLGLGAADAALVPALLARGGRRAPALAALLQAASAAAYALGPVLGGLLAAAAGFEAALRTAAALNLLYAAYLYTRLCAYPISEQWGASSDGALDSDDDTSDGMHTEMTPLAPLAQLKSAQYKPHE</sequence>
<dbReference type="PANTHER" id="PTHR23506">
    <property type="entry name" value="GH10249P"/>
    <property type="match status" value="1"/>
</dbReference>
<evidence type="ECO:0000256" key="3">
    <source>
        <dbReference type="ARBA" id="ARBA00022692"/>
    </source>
</evidence>
<keyword evidence="9" id="KW-1185">Reference proteome</keyword>
<keyword evidence="2" id="KW-0813">Transport</keyword>
<gene>
    <name evidence="8" type="ORF">APLA_LOCUS8222</name>
</gene>
<keyword evidence="3 7" id="KW-0812">Transmembrane</keyword>
<feature type="transmembrane region" description="Helical" evidence="7">
    <location>
        <begin position="237"/>
        <end position="258"/>
    </location>
</feature>
<feature type="transmembrane region" description="Helical" evidence="7">
    <location>
        <begin position="209"/>
        <end position="231"/>
    </location>
</feature>
<comment type="subcellular location">
    <subcellularLocation>
        <location evidence="1">Membrane</location>
        <topology evidence="1">Multi-pass membrane protein</topology>
    </subcellularLocation>
</comment>
<evidence type="ECO:0000256" key="2">
    <source>
        <dbReference type="ARBA" id="ARBA00022448"/>
    </source>
</evidence>
<dbReference type="GO" id="GO:0030672">
    <property type="term" value="C:synaptic vesicle membrane"/>
    <property type="evidence" value="ECO:0007669"/>
    <property type="project" value="TreeGrafter"/>
</dbReference>
<dbReference type="Gene3D" id="1.20.1250.20">
    <property type="entry name" value="MFS general substrate transporter like domains"/>
    <property type="match status" value="2"/>
</dbReference>
<dbReference type="EMBL" id="CADEBC010000505">
    <property type="protein sequence ID" value="CAB3240324.1"/>
    <property type="molecule type" value="Genomic_DNA"/>
</dbReference>
<dbReference type="Proteomes" id="UP000494106">
    <property type="component" value="Unassembled WGS sequence"/>
</dbReference>
<feature type="transmembrane region" description="Helical" evidence="7">
    <location>
        <begin position="113"/>
        <end position="132"/>
    </location>
</feature>
<dbReference type="OrthoDB" id="5086884at2759"/>
<feature type="transmembrane region" description="Helical" evidence="7">
    <location>
        <begin position="396"/>
        <end position="419"/>
    </location>
</feature>
<feature type="transmembrane region" description="Helical" evidence="7">
    <location>
        <begin position="153"/>
        <end position="174"/>
    </location>
</feature>
<organism evidence="8 9">
    <name type="scientific">Arctia plantaginis</name>
    <name type="common">Wood tiger moth</name>
    <name type="synonym">Phalaena plantaginis</name>
    <dbReference type="NCBI Taxonomy" id="874455"/>
    <lineage>
        <taxon>Eukaryota</taxon>
        <taxon>Metazoa</taxon>
        <taxon>Ecdysozoa</taxon>
        <taxon>Arthropoda</taxon>
        <taxon>Hexapoda</taxon>
        <taxon>Insecta</taxon>
        <taxon>Pterygota</taxon>
        <taxon>Neoptera</taxon>
        <taxon>Endopterygota</taxon>
        <taxon>Lepidoptera</taxon>
        <taxon>Glossata</taxon>
        <taxon>Ditrysia</taxon>
        <taxon>Noctuoidea</taxon>
        <taxon>Erebidae</taxon>
        <taxon>Arctiinae</taxon>
        <taxon>Arctia</taxon>
    </lineage>
</organism>
<accession>A0A8S1A0P3</accession>
<evidence type="ECO:0000256" key="7">
    <source>
        <dbReference type="SAM" id="Phobius"/>
    </source>
</evidence>
<dbReference type="InterPro" id="IPR036259">
    <property type="entry name" value="MFS_trans_sf"/>
</dbReference>
<feature type="transmembrane region" description="Helical" evidence="7">
    <location>
        <begin position="180"/>
        <end position="197"/>
    </location>
</feature>
<dbReference type="GO" id="GO:0005335">
    <property type="term" value="F:serotonin:sodium:chloride symporter activity"/>
    <property type="evidence" value="ECO:0007669"/>
    <property type="project" value="TreeGrafter"/>
</dbReference>
<evidence type="ECO:0000256" key="4">
    <source>
        <dbReference type="ARBA" id="ARBA00022989"/>
    </source>
</evidence>
<proteinExistence type="predicted"/>
<evidence type="ECO:0000313" key="8">
    <source>
        <dbReference type="EMBL" id="CAB3240324.1"/>
    </source>
</evidence>
<protein>
    <submittedName>
        <fullName evidence="8">Uncharacterized protein</fullName>
    </submittedName>
</protein>
<feature type="transmembrane region" description="Helical" evidence="7">
    <location>
        <begin position="431"/>
        <end position="453"/>
    </location>
</feature>
<evidence type="ECO:0000313" key="9">
    <source>
        <dbReference type="Proteomes" id="UP000494106"/>
    </source>
</evidence>
<evidence type="ECO:0000256" key="5">
    <source>
        <dbReference type="ARBA" id="ARBA00023136"/>
    </source>
</evidence>
<dbReference type="Pfam" id="PF07690">
    <property type="entry name" value="MFS_1"/>
    <property type="match status" value="1"/>
</dbReference>
<feature type="region of interest" description="Disordered" evidence="6">
    <location>
        <begin position="493"/>
        <end position="528"/>
    </location>
</feature>
<feature type="transmembrane region" description="Helical" evidence="7">
    <location>
        <begin position="12"/>
        <end position="34"/>
    </location>
</feature>
<evidence type="ECO:0000256" key="1">
    <source>
        <dbReference type="ARBA" id="ARBA00004141"/>
    </source>
</evidence>
<dbReference type="PANTHER" id="PTHR23506:SF4">
    <property type="entry name" value="PORTABELLA"/>
    <property type="match status" value="1"/>
</dbReference>
<comment type="caution">
    <text evidence="8">The sequence shown here is derived from an EMBL/GenBank/DDBJ whole genome shotgun (WGS) entry which is preliminary data.</text>
</comment>
<name>A0A8S1A0P3_ARCPL</name>
<dbReference type="InterPro" id="IPR050930">
    <property type="entry name" value="MFS_Vesicular_Transporter"/>
</dbReference>
<keyword evidence="5 7" id="KW-0472">Membrane</keyword>
<dbReference type="InterPro" id="IPR011701">
    <property type="entry name" value="MFS"/>
</dbReference>
<dbReference type="GO" id="GO:0043195">
    <property type="term" value="C:terminal bouton"/>
    <property type="evidence" value="ECO:0007669"/>
    <property type="project" value="TreeGrafter"/>
</dbReference>
<evidence type="ECO:0000256" key="6">
    <source>
        <dbReference type="SAM" id="MobiDB-lite"/>
    </source>
</evidence>